<feature type="non-terminal residue" evidence="2">
    <location>
        <position position="99"/>
    </location>
</feature>
<organism evidence="2 3">
    <name type="scientific">Coprinellus micaceus</name>
    <name type="common">Glistening ink-cap mushroom</name>
    <name type="synonym">Coprinus micaceus</name>
    <dbReference type="NCBI Taxonomy" id="71717"/>
    <lineage>
        <taxon>Eukaryota</taxon>
        <taxon>Fungi</taxon>
        <taxon>Dikarya</taxon>
        <taxon>Basidiomycota</taxon>
        <taxon>Agaricomycotina</taxon>
        <taxon>Agaricomycetes</taxon>
        <taxon>Agaricomycetidae</taxon>
        <taxon>Agaricales</taxon>
        <taxon>Agaricineae</taxon>
        <taxon>Psathyrellaceae</taxon>
        <taxon>Coprinellus</taxon>
    </lineage>
</organism>
<keyword evidence="1" id="KW-0472">Membrane</keyword>
<protein>
    <recommendedName>
        <fullName evidence="4">MARVEL domain-containing protein</fullName>
    </recommendedName>
</protein>
<gene>
    <name evidence="2" type="ORF">FA13DRAFT_1580637</name>
</gene>
<dbReference type="OrthoDB" id="3253553at2759"/>
<accession>A0A4Y7U0R9</accession>
<dbReference type="AlphaFoldDB" id="A0A4Y7U0R9"/>
<keyword evidence="1" id="KW-1133">Transmembrane helix</keyword>
<evidence type="ECO:0000256" key="1">
    <source>
        <dbReference type="SAM" id="Phobius"/>
    </source>
</evidence>
<dbReference type="Proteomes" id="UP000298030">
    <property type="component" value="Unassembled WGS sequence"/>
</dbReference>
<comment type="caution">
    <text evidence="2">The sequence shown here is derived from an EMBL/GenBank/DDBJ whole genome shotgun (WGS) entry which is preliminary data.</text>
</comment>
<proteinExistence type="predicted"/>
<sequence>KRQKRRSLATALALEEDWKFARGWVRKQAFIDGLAFVLWAVAFGFAMAGKRCPTGGKGQGCTAYNASTAAACLLSIVFAISIYFGVKDLYSSKLSPRTR</sequence>
<feature type="non-terminal residue" evidence="2">
    <location>
        <position position="1"/>
    </location>
</feature>
<dbReference type="EMBL" id="QPFP01000001">
    <property type="protein sequence ID" value="TEB39648.1"/>
    <property type="molecule type" value="Genomic_DNA"/>
</dbReference>
<keyword evidence="3" id="KW-1185">Reference proteome</keyword>
<feature type="transmembrane region" description="Helical" evidence="1">
    <location>
        <begin position="29"/>
        <end position="48"/>
    </location>
</feature>
<evidence type="ECO:0000313" key="3">
    <source>
        <dbReference type="Proteomes" id="UP000298030"/>
    </source>
</evidence>
<feature type="transmembrane region" description="Helical" evidence="1">
    <location>
        <begin position="68"/>
        <end position="86"/>
    </location>
</feature>
<evidence type="ECO:0000313" key="2">
    <source>
        <dbReference type="EMBL" id="TEB39648.1"/>
    </source>
</evidence>
<evidence type="ECO:0008006" key="4">
    <source>
        <dbReference type="Google" id="ProtNLM"/>
    </source>
</evidence>
<name>A0A4Y7U0R9_COPMI</name>
<keyword evidence="1" id="KW-0812">Transmembrane</keyword>
<reference evidence="2 3" key="1">
    <citation type="journal article" date="2019" name="Nat. Ecol. Evol.">
        <title>Megaphylogeny resolves global patterns of mushroom evolution.</title>
        <authorList>
            <person name="Varga T."/>
            <person name="Krizsan K."/>
            <person name="Foldi C."/>
            <person name="Dima B."/>
            <person name="Sanchez-Garcia M."/>
            <person name="Sanchez-Ramirez S."/>
            <person name="Szollosi G.J."/>
            <person name="Szarkandi J.G."/>
            <person name="Papp V."/>
            <person name="Albert L."/>
            <person name="Andreopoulos W."/>
            <person name="Angelini C."/>
            <person name="Antonin V."/>
            <person name="Barry K.W."/>
            <person name="Bougher N.L."/>
            <person name="Buchanan P."/>
            <person name="Buyck B."/>
            <person name="Bense V."/>
            <person name="Catcheside P."/>
            <person name="Chovatia M."/>
            <person name="Cooper J."/>
            <person name="Damon W."/>
            <person name="Desjardin D."/>
            <person name="Finy P."/>
            <person name="Geml J."/>
            <person name="Haridas S."/>
            <person name="Hughes K."/>
            <person name="Justo A."/>
            <person name="Karasinski D."/>
            <person name="Kautmanova I."/>
            <person name="Kiss B."/>
            <person name="Kocsube S."/>
            <person name="Kotiranta H."/>
            <person name="LaButti K.M."/>
            <person name="Lechner B.E."/>
            <person name="Liimatainen K."/>
            <person name="Lipzen A."/>
            <person name="Lukacs Z."/>
            <person name="Mihaltcheva S."/>
            <person name="Morgado L.N."/>
            <person name="Niskanen T."/>
            <person name="Noordeloos M.E."/>
            <person name="Ohm R.A."/>
            <person name="Ortiz-Santana B."/>
            <person name="Ovrebo C."/>
            <person name="Racz N."/>
            <person name="Riley R."/>
            <person name="Savchenko A."/>
            <person name="Shiryaev A."/>
            <person name="Soop K."/>
            <person name="Spirin V."/>
            <person name="Szebenyi C."/>
            <person name="Tomsovsky M."/>
            <person name="Tulloss R.E."/>
            <person name="Uehling J."/>
            <person name="Grigoriev I.V."/>
            <person name="Vagvolgyi C."/>
            <person name="Papp T."/>
            <person name="Martin F.M."/>
            <person name="Miettinen O."/>
            <person name="Hibbett D.S."/>
            <person name="Nagy L.G."/>
        </authorList>
    </citation>
    <scope>NUCLEOTIDE SEQUENCE [LARGE SCALE GENOMIC DNA]</scope>
    <source>
        <strain evidence="2 3">FP101781</strain>
    </source>
</reference>